<evidence type="ECO:0000259" key="2">
    <source>
        <dbReference type="SMART" id="SM00128"/>
    </source>
</evidence>
<evidence type="ECO:0000313" key="4">
    <source>
        <dbReference type="Proteomes" id="UP000192596"/>
    </source>
</evidence>
<sequence>MALSTATSSRPASTISTISASSLMQNVPGHFPAPTPSEEDLEVPLQSLSQAVHARRAEYVRPKHVRIKLGTWNTAAFKGTEKDVAGWFVEGKGVTSEFAGLNLGDAAKERLEDREGPAEQEARYEKKAGTLPQGDVGVLPGRGDVGLYVLGLQEVVDITSFTEALRPYTDPSVAIRWKEAVKEGLPEDYVLVAEQQLLGLLLLIYAAPEVASEVRSVSTTSVGTGIGGYMGNKGAVTARIVLGETTRLVFVNCHMAAGADKPSLERRNWDASQILSRTRFEPIKDSMDLAQTTGEQIGDEDFAFWMGDLNYRLQDIPGDDVRRLLMLHTRNEYDLSQRSARKIDGEIENAKESVKRRVEGRLSDESNDTASTSAASGRTSQDTTSTAPTLMDEVSASEDPTSLQTTLACLLPHDELHAQMKTRKAFHDGWREGPIRFLPTYKYDVGSVGVFDSSDKKRSPSWCDRILYRSRRDRLAYEARIKEEETARRKDEEMKANGTDLAASDDEILFDYDPETDGGERDYDEYDDNADGVVITREGFEDELTQEYYTAHQRVLSSDHKPLDAVFMLKYDAVVSELKAKVHTEVAKELDKVENDSRPDVTVVVDKHRAEDTESDDTDPANFEGVWFGEVRWGQAKHRTLTIANTGRVAASFTLIERPVGAGQSSGVAPKWLNLKVNNEHVRSSSTGSQAVRLEPGETTIIELELRIFDVSVATSLNEGSETLDDILVLRVAEGRDHFVPVRGTWLETSLGRSISKLVRIPEGGIRRLQRQTPEGKNRSRGTSAASGTKSSMDSPRISLQDAPVRFSAPRELFRLTEVVEELSGRVVAEWEMTSNEDSGKPPWVGHPSWPFEEACWTEKGTEQWNEALSDACDALDSDKPLEASMPGGLPKMQRLYVLAQLLLLFLEGIPEGVIPDEIWLEIEACLASTGRAKPEPNAEEQRMAISELLSQSPSHSISFVLITSMLDRLVQEITKSDTKEPEAEPAATSPRRLAGPFRRMTGTGKLPTLAPREQSAHALAKIFAPLVAPVPTSGGDKARSTHERRRVELMELFLLKRGNG</sequence>
<organism evidence="3 4">
    <name type="scientific">Cryoendolithus antarcticus</name>
    <dbReference type="NCBI Taxonomy" id="1507870"/>
    <lineage>
        <taxon>Eukaryota</taxon>
        <taxon>Fungi</taxon>
        <taxon>Dikarya</taxon>
        <taxon>Ascomycota</taxon>
        <taxon>Pezizomycotina</taxon>
        <taxon>Dothideomycetes</taxon>
        <taxon>Dothideomycetidae</taxon>
        <taxon>Cladosporiales</taxon>
        <taxon>Cladosporiaceae</taxon>
        <taxon>Cryoendolithus</taxon>
    </lineage>
</organism>
<keyword evidence="4" id="KW-1185">Reference proteome</keyword>
<dbReference type="SUPFAM" id="SSF56219">
    <property type="entry name" value="DNase I-like"/>
    <property type="match status" value="1"/>
</dbReference>
<accession>A0A1V8SWR3</accession>
<comment type="caution">
    <text evidence="3">The sequence shown here is derived from an EMBL/GenBank/DDBJ whole genome shotgun (WGS) entry which is preliminary data.</text>
</comment>
<dbReference type="STRING" id="1507870.A0A1V8SWR3"/>
<evidence type="ECO:0000256" key="1">
    <source>
        <dbReference type="SAM" id="MobiDB-lite"/>
    </source>
</evidence>
<dbReference type="GO" id="GO:0004439">
    <property type="term" value="F:phosphatidylinositol-4,5-bisphosphate 5-phosphatase activity"/>
    <property type="evidence" value="ECO:0007669"/>
    <property type="project" value="TreeGrafter"/>
</dbReference>
<gene>
    <name evidence="3" type="ORF">B0A48_10262</name>
</gene>
<dbReference type="Pfam" id="PF21310">
    <property type="entry name" value="OCRL-like_ASH"/>
    <property type="match status" value="1"/>
</dbReference>
<feature type="region of interest" description="Disordered" evidence="1">
    <location>
        <begin position="354"/>
        <end position="387"/>
    </location>
</feature>
<feature type="compositionally biased region" description="Low complexity" evidence="1">
    <location>
        <begin position="369"/>
        <end position="380"/>
    </location>
</feature>
<reference evidence="4" key="1">
    <citation type="submission" date="2017-03" db="EMBL/GenBank/DDBJ databases">
        <title>Genomes of endolithic fungi from Antarctica.</title>
        <authorList>
            <person name="Coleine C."/>
            <person name="Masonjones S."/>
            <person name="Stajich J.E."/>
        </authorList>
    </citation>
    <scope>NUCLEOTIDE SEQUENCE [LARGE SCALE GENOMIC DNA]</scope>
    <source>
        <strain evidence="4">CCFEE 5527</strain>
    </source>
</reference>
<dbReference type="PANTHER" id="PTHR11200:SF300">
    <property type="entry name" value="TYPE II INOSITOL 1,4,5-TRISPHOSPHATE 5-PHOSPHATASE"/>
    <property type="match status" value="1"/>
</dbReference>
<dbReference type="EMBL" id="NAJO01000024">
    <property type="protein sequence ID" value="OQO03597.1"/>
    <property type="molecule type" value="Genomic_DNA"/>
</dbReference>
<feature type="compositionally biased region" description="Basic and acidic residues" evidence="1">
    <location>
        <begin position="354"/>
        <end position="364"/>
    </location>
</feature>
<feature type="region of interest" description="Disordered" evidence="1">
    <location>
        <begin position="976"/>
        <end position="1009"/>
    </location>
</feature>
<dbReference type="AlphaFoldDB" id="A0A1V8SWR3"/>
<feature type="region of interest" description="Disordered" evidence="1">
    <location>
        <begin position="507"/>
        <end position="527"/>
    </location>
</feature>
<dbReference type="Pfam" id="PF22669">
    <property type="entry name" value="Exo_endo_phos2"/>
    <property type="match status" value="2"/>
</dbReference>
<protein>
    <recommendedName>
        <fullName evidence="2">Inositol polyphosphate-related phosphatase domain-containing protein</fullName>
    </recommendedName>
</protein>
<dbReference type="InParanoid" id="A0A1V8SWR3"/>
<dbReference type="InterPro" id="IPR048869">
    <property type="entry name" value="OCRL-1_2_ASH"/>
</dbReference>
<dbReference type="Gene3D" id="1.10.555.10">
    <property type="entry name" value="Rho GTPase activation protein"/>
    <property type="match status" value="1"/>
</dbReference>
<dbReference type="InterPro" id="IPR046985">
    <property type="entry name" value="IP5"/>
</dbReference>
<dbReference type="SMART" id="SM00128">
    <property type="entry name" value="IPPc"/>
    <property type="match status" value="1"/>
</dbReference>
<dbReference type="Proteomes" id="UP000192596">
    <property type="component" value="Unassembled WGS sequence"/>
</dbReference>
<dbReference type="InterPro" id="IPR000300">
    <property type="entry name" value="IPPc"/>
</dbReference>
<dbReference type="GO" id="GO:0046856">
    <property type="term" value="P:phosphatidylinositol dephosphorylation"/>
    <property type="evidence" value="ECO:0007669"/>
    <property type="project" value="InterPro"/>
</dbReference>
<dbReference type="Gene3D" id="3.60.10.10">
    <property type="entry name" value="Endonuclease/exonuclease/phosphatase"/>
    <property type="match status" value="1"/>
</dbReference>
<dbReference type="InterPro" id="IPR013783">
    <property type="entry name" value="Ig-like_fold"/>
</dbReference>
<name>A0A1V8SWR3_9PEZI</name>
<dbReference type="InterPro" id="IPR036691">
    <property type="entry name" value="Endo/exonu/phosph_ase_sf"/>
</dbReference>
<feature type="compositionally biased region" description="Polar residues" evidence="1">
    <location>
        <begin position="771"/>
        <end position="794"/>
    </location>
</feature>
<feature type="region of interest" description="Disordered" evidence="1">
    <location>
        <begin position="766"/>
        <end position="801"/>
    </location>
</feature>
<proteinExistence type="predicted"/>
<dbReference type="PANTHER" id="PTHR11200">
    <property type="entry name" value="INOSITOL 5-PHOSPHATASE"/>
    <property type="match status" value="1"/>
</dbReference>
<dbReference type="Gene3D" id="2.60.40.10">
    <property type="entry name" value="Immunoglobulins"/>
    <property type="match status" value="1"/>
</dbReference>
<feature type="domain" description="Inositol polyphosphate-related phosphatase" evidence="2">
    <location>
        <begin position="63"/>
        <end position="507"/>
    </location>
</feature>
<dbReference type="InterPro" id="IPR008936">
    <property type="entry name" value="Rho_GTPase_activation_prot"/>
</dbReference>
<dbReference type="OrthoDB" id="7862313at2759"/>
<evidence type="ECO:0000313" key="3">
    <source>
        <dbReference type="EMBL" id="OQO03597.1"/>
    </source>
</evidence>